<dbReference type="EMBL" id="JAMZEB010000002">
    <property type="protein sequence ID" value="MCP2363036.1"/>
    <property type="molecule type" value="Genomic_DNA"/>
</dbReference>
<sequence>MSAAPGTVPALRERVDERRRELGLAWWQVASQAGLSASALDRMSFGVANLTTRRVLEEWLRRHPAPVPAPTPDH</sequence>
<organism evidence="1 2">
    <name type="scientific">Nonomuraea thailandensis</name>
    <dbReference type="NCBI Taxonomy" id="1188745"/>
    <lineage>
        <taxon>Bacteria</taxon>
        <taxon>Bacillati</taxon>
        <taxon>Actinomycetota</taxon>
        <taxon>Actinomycetes</taxon>
        <taxon>Streptosporangiales</taxon>
        <taxon>Streptosporangiaceae</taxon>
        <taxon>Nonomuraea</taxon>
    </lineage>
</organism>
<dbReference type="Proteomes" id="UP001139648">
    <property type="component" value="Unassembled WGS sequence"/>
</dbReference>
<keyword evidence="2" id="KW-1185">Reference proteome</keyword>
<reference evidence="1" key="1">
    <citation type="submission" date="2022-06" db="EMBL/GenBank/DDBJ databases">
        <title>Sequencing the genomes of 1000 actinobacteria strains.</title>
        <authorList>
            <person name="Klenk H.-P."/>
        </authorList>
    </citation>
    <scope>NUCLEOTIDE SEQUENCE</scope>
    <source>
        <strain evidence="1">DSM 46694</strain>
    </source>
</reference>
<evidence type="ECO:0000313" key="2">
    <source>
        <dbReference type="Proteomes" id="UP001139648"/>
    </source>
</evidence>
<comment type="caution">
    <text evidence="1">The sequence shown here is derived from an EMBL/GenBank/DDBJ whole genome shotgun (WGS) entry which is preliminary data.</text>
</comment>
<proteinExistence type="predicted"/>
<gene>
    <name evidence="1" type="ORF">HD597_010056</name>
</gene>
<accession>A0A9X2GPW0</accession>
<evidence type="ECO:0000313" key="1">
    <source>
        <dbReference type="EMBL" id="MCP2363036.1"/>
    </source>
</evidence>
<protein>
    <submittedName>
        <fullName evidence="1">Transcriptional regulator</fullName>
    </submittedName>
</protein>
<dbReference type="AlphaFoldDB" id="A0A9X2GPW0"/>
<name>A0A9X2GPW0_9ACTN</name>
<dbReference type="RefSeq" id="WP_253754320.1">
    <property type="nucleotide sequence ID" value="NZ_BAABKA010000023.1"/>
</dbReference>